<dbReference type="GO" id="GO:1901255">
    <property type="term" value="P:nucleotide-excision repair involved in interstrand cross-link repair"/>
    <property type="evidence" value="ECO:0007669"/>
    <property type="project" value="TreeGrafter"/>
</dbReference>
<dbReference type="GO" id="GO:0070914">
    <property type="term" value="P:UV-damage excision repair"/>
    <property type="evidence" value="ECO:0007669"/>
    <property type="project" value="TreeGrafter"/>
</dbReference>
<dbReference type="PANTHER" id="PTHR10142:SF0">
    <property type="entry name" value="DNA REPAIR PROTEIN COMPLEMENTING XP-A CELLS"/>
    <property type="match status" value="1"/>
</dbReference>
<evidence type="ECO:0000256" key="3">
    <source>
        <dbReference type="ARBA" id="ARBA00022723"/>
    </source>
</evidence>
<dbReference type="SUPFAM" id="SSF57716">
    <property type="entry name" value="Glucocorticoid receptor-like (DNA-binding domain)"/>
    <property type="match status" value="1"/>
</dbReference>
<dbReference type="InterPro" id="IPR000465">
    <property type="entry name" value="XPA/RAD14"/>
</dbReference>
<comment type="subcellular location">
    <subcellularLocation>
        <location evidence="1">Nucleus</location>
    </subcellularLocation>
</comment>
<proteinExistence type="inferred from homology"/>
<dbReference type="NCBIfam" id="TIGR00598">
    <property type="entry name" value="rad14"/>
    <property type="match status" value="1"/>
</dbReference>
<evidence type="ECO:0000256" key="10">
    <source>
        <dbReference type="SAM" id="MobiDB-lite"/>
    </source>
</evidence>
<dbReference type="GO" id="GO:0003684">
    <property type="term" value="F:damaged DNA binding"/>
    <property type="evidence" value="ECO:0007669"/>
    <property type="project" value="InterPro"/>
</dbReference>
<keyword evidence="4" id="KW-0227">DNA damage</keyword>
<accession>A0A7R9F225</accession>
<dbReference type="AlphaFoldDB" id="A0A7R9F225"/>
<feature type="compositionally biased region" description="Low complexity" evidence="10">
    <location>
        <begin position="16"/>
        <end position="29"/>
    </location>
</feature>
<dbReference type="SUPFAM" id="SSF46955">
    <property type="entry name" value="Putative DNA-binding domain"/>
    <property type="match status" value="1"/>
</dbReference>
<dbReference type="InterPro" id="IPR037129">
    <property type="entry name" value="XPA_sf"/>
</dbReference>
<organism evidence="12">
    <name type="scientific">Timema bartmani</name>
    <dbReference type="NCBI Taxonomy" id="61472"/>
    <lineage>
        <taxon>Eukaryota</taxon>
        <taxon>Metazoa</taxon>
        <taxon>Ecdysozoa</taxon>
        <taxon>Arthropoda</taxon>
        <taxon>Hexapoda</taxon>
        <taxon>Insecta</taxon>
        <taxon>Pterygota</taxon>
        <taxon>Neoptera</taxon>
        <taxon>Polyneoptera</taxon>
        <taxon>Phasmatodea</taxon>
        <taxon>Timematodea</taxon>
        <taxon>Timematoidea</taxon>
        <taxon>Timematidae</taxon>
        <taxon>Timema</taxon>
    </lineage>
</organism>
<dbReference type="Gene3D" id="3.90.530.10">
    <property type="entry name" value="XPA C-terminal domain"/>
    <property type="match status" value="1"/>
</dbReference>
<evidence type="ECO:0000259" key="11">
    <source>
        <dbReference type="Pfam" id="PF05181"/>
    </source>
</evidence>
<feature type="compositionally biased region" description="Basic and acidic residues" evidence="10">
    <location>
        <begin position="1"/>
        <end position="12"/>
    </location>
</feature>
<feature type="domain" description="XPA C-terminal" evidence="11">
    <location>
        <begin position="150"/>
        <end position="201"/>
    </location>
</feature>
<keyword evidence="5" id="KW-0863">Zinc-finger</keyword>
<dbReference type="CDD" id="cd21076">
    <property type="entry name" value="DBD_XPA"/>
    <property type="match status" value="1"/>
</dbReference>
<keyword evidence="3" id="KW-0479">Metal-binding</keyword>
<dbReference type="InterPro" id="IPR022656">
    <property type="entry name" value="XPA_C"/>
</dbReference>
<dbReference type="GO" id="GO:0008270">
    <property type="term" value="F:zinc ion binding"/>
    <property type="evidence" value="ECO:0007669"/>
    <property type="project" value="UniProtKB-KW"/>
</dbReference>
<dbReference type="InterPro" id="IPR022652">
    <property type="entry name" value="Znf_XPA_CS"/>
</dbReference>
<evidence type="ECO:0000313" key="12">
    <source>
        <dbReference type="EMBL" id="CAD7445202.1"/>
    </source>
</evidence>
<dbReference type="InterPro" id="IPR009061">
    <property type="entry name" value="DNA-bd_dom_put_sf"/>
</dbReference>
<evidence type="ECO:0000256" key="2">
    <source>
        <dbReference type="ARBA" id="ARBA00005548"/>
    </source>
</evidence>
<dbReference type="FunFam" id="3.90.530.10:FF:000001">
    <property type="entry name" value="DNA repair protein complementing XP-A cells"/>
    <property type="match status" value="1"/>
</dbReference>
<protein>
    <recommendedName>
        <fullName evidence="11">XPA C-terminal domain-containing protein</fullName>
    </recommendedName>
</protein>
<dbReference type="GO" id="GO:0006284">
    <property type="term" value="P:base-excision repair"/>
    <property type="evidence" value="ECO:0007669"/>
    <property type="project" value="TreeGrafter"/>
</dbReference>
<evidence type="ECO:0000256" key="5">
    <source>
        <dbReference type="ARBA" id="ARBA00022771"/>
    </source>
</evidence>
<dbReference type="PANTHER" id="PTHR10142">
    <property type="entry name" value="DNA REPAIR PROTEIN COMPLEMENTING XP-A CELLS"/>
    <property type="match status" value="1"/>
</dbReference>
<dbReference type="EMBL" id="OD567139">
    <property type="protein sequence ID" value="CAD7445202.1"/>
    <property type="molecule type" value="Genomic_DNA"/>
</dbReference>
<evidence type="ECO:0000256" key="7">
    <source>
        <dbReference type="ARBA" id="ARBA00023125"/>
    </source>
</evidence>
<dbReference type="GO" id="GO:0000715">
    <property type="term" value="P:nucleotide-excision repair, DNA damage recognition"/>
    <property type="evidence" value="ECO:0007669"/>
    <property type="project" value="TreeGrafter"/>
</dbReference>
<keyword evidence="8" id="KW-0234">DNA repair</keyword>
<name>A0A7R9F225_9NEOP</name>
<dbReference type="GO" id="GO:0000110">
    <property type="term" value="C:nucleotide-excision repair factor 1 complex"/>
    <property type="evidence" value="ECO:0007669"/>
    <property type="project" value="TreeGrafter"/>
</dbReference>
<evidence type="ECO:0000256" key="4">
    <source>
        <dbReference type="ARBA" id="ARBA00022763"/>
    </source>
</evidence>
<comment type="similarity">
    <text evidence="2">Belongs to the XPA family.</text>
</comment>
<evidence type="ECO:0000256" key="1">
    <source>
        <dbReference type="ARBA" id="ARBA00004123"/>
    </source>
</evidence>
<dbReference type="PROSITE" id="PS00752">
    <property type="entry name" value="XPA_1"/>
    <property type="match status" value="1"/>
</dbReference>
<dbReference type="Pfam" id="PF05181">
    <property type="entry name" value="XPA_C"/>
    <property type="match status" value="1"/>
</dbReference>
<reference evidence="12" key="1">
    <citation type="submission" date="2020-11" db="EMBL/GenBank/DDBJ databases">
        <authorList>
            <person name="Tran Van P."/>
        </authorList>
    </citation>
    <scope>NUCLEOTIDE SEQUENCE</scope>
</reference>
<evidence type="ECO:0000256" key="9">
    <source>
        <dbReference type="ARBA" id="ARBA00023242"/>
    </source>
</evidence>
<keyword evidence="9" id="KW-0539">Nucleus</keyword>
<dbReference type="Pfam" id="PF01286">
    <property type="entry name" value="XPA_N"/>
    <property type="match status" value="1"/>
</dbReference>
<evidence type="ECO:0000256" key="6">
    <source>
        <dbReference type="ARBA" id="ARBA00022833"/>
    </source>
</evidence>
<sequence>MSQFENKNEELPKVYSSKSPDNSDSISPSKDIKLTDYQRARIERNRQKALLLKHSKLIPHPYARIDTEAAEKSIIKVQGKKVIDTGGGFLLEEDDLEEELLNIPLTQIPAPIVKPDLPMCLECQELFQDSYLFQTFEYSVCDKCRDNEDKHALITKTDAKNEYLLKDCDLDKREPPLKFIVKKNPHNARWGDMKLYLHVQVEERALEVWGTEEKLLEEKDLREEKKGKSKLKKYNKQIKALRMSVRSSLYDRTTNVSHEHTFGPETYNEEDDNYTRRCRTCDYEETFEKM</sequence>
<evidence type="ECO:0000256" key="8">
    <source>
        <dbReference type="ARBA" id="ARBA00023204"/>
    </source>
</evidence>
<feature type="region of interest" description="Disordered" evidence="10">
    <location>
        <begin position="1"/>
        <end position="32"/>
    </location>
</feature>
<gene>
    <name evidence="12" type="ORF">TBIB3V08_LOCUS7560</name>
</gene>
<keyword evidence="6" id="KW-0862">Zinc</keyword>
<keyword evidence="7" id="KW-0238">DNA-binding</keyword>